<feature type="compositionally biased region" description="Basic and acidic residues" evidence="1">
    <location>
        <begin position="341"/>
        <end position="350"/>
    </location>
</feature>
<keyword evidence="2" id="KW-1133">Transmembrane helix</keyword>
<keyword evidence="4" id="KW-1185">Reference proteome</keyword>
<keyword evidence="2" id="KW-0812">Transmembrane</keyword>
<proteinExistence type="predicted"/>
<dbReference type="AlphaFoldDB" id="B8CBH4"/>
<dbReference type="RefSeq" id="XP_002293583.1">
    <property type="nucleotide sequence ID" value="XM_002293547.1"/>
</dbReference>
<protein>
    <submittedName>
        <fullName evidence="3">Uncharacterized protein</fullName>
    </submittedName>
</protein>
<name>B8CBH4_THAPS</name>
<feature type="compositionally biased region" description="Low complexity" evidence="1">
    <location>
        <begin position="683"/>
        <end position="703"/>
    </location>
</feature>
<feature type="region of interest" description="Disordered" evidence="1">
    <location>
        <begin position="485"/>
        <end position="504"/>
    </location>
</feature>
<reference evidence="3 4" key="2">
    <citation type="journal article" date="2008" name="Nature">
        <title>The Phaeodactylum genome reveals the evolutionary history of diatom genomes.</title>
        <authorList>
            <person name="Bowler C."/>
            <person name="Allen A.E."/>
            <person name="Badger J.H."/>
            <person name="Grimwood J."/>
            <person name="Jabbari K."/>
            <person name="Kuo A."/>
            <person name="Maheswari U."/>
            <person name="Martens C."/>
            <person name="Maumus F."/>
            <person name="Otillar R.P."/>
            <person name="Rayko E."/>
            <person name="Salamov A."/>
            <person name="Vandepoele K."/>
            <person name="Beszteri B."/>
            <person name="Gruber A."/>
            <person name="Heijde M."/>
            <person name="Katinka M."/>
            <person name="Mock T."/>
            <person name="Valentin K."/>
            <person name="Verret F."/>
            <person name="Berges J.A."/>
            <person name="Brownlee C."/>
            <person name="Cadoret J.P."/>
            <person name="Chiovitti A."/>
            <person name="Choi C.J."/>
            <person name="Coesel S."/>
            <person name="De Martino A."/>
            <person name="Detter J.C."/>
            <person name="Durkin C."/>
            <person name="Falciatore A."/>
            <person name="Fournet J."/>
            <person name="Haruta M."/>
            <person name="Huysman M.J."/>
            <person name="Jenkins B.D."/>
            <person name="Jiroutova K."/>
            <person name="Jorgensen R.E."/>
            <person name="Joubert Y."/>
            <person name="Kaplan A."/>
            <person name="Kroger N."/>
            <person name="Kroth P.G."/>
            <person name="La Roche J."/>
            <person name="Lindquist E."/>
            <person name="Lommer M."/>
            <person name="Martin-Jezequel V."/>
            <person name="Lopez P.J."/>
            <person name="Lucas S."/>
            <person name="Mangogna M."/>
            <person name="McGinnis K."/>
            <person name="Medlin L.K."/>
            <person name="Montsant A."/>
            <person name="Oudot-Le Secq M.P."/>
            <person name="Napoli C."/>
            <person name="Obornik M."/>
            <person name="Parker M.S."/>
            <person name="Petit J.L."/>
            <person name="Porcel B.M."/>
            <person name="Poulsen N."/>
            <person name="Robison M."/>
            <person name="Rychlewski L."/>
            <person name="Rynearson T.A."/>
            <person name="Schmutz J."/>
            <person name="Shapiro H."/>
            <person name="Siaut M."/>
            <person name="Stanley M."/>
            <person name="Sussman M.R."/>
            <person name="Taylor A.R."/>
            <person name="Vardi A."/>
            <person name="von Dassow P."/>
            <person name="Vyverman W."/>
            <person name="Willis A."/>
            <person name="Wyrwicz L.S."/>
            <person name="Rokhsar D.S."/>
            <person name="Weissenbach J."/>
            <person name="Armbrust E.V."/>
            <person name="Green B.R."/>
            <person name="Van de Peer Y."/>
            <person name="Grigoriev I.V."/>
        </authorList>
    </citation>
    <scope>NUCLEOTIDE SEQUENCE [LARGE SCALE GENOMIC DNA]</scope>
    <source>
        <strain evidence="3 4">CCMP1335</strain>
    </source>
</reference>
<dbReference type="GeneID" id="7446941"/>
<evidence type="ECO:0000256" key="1">
    <source>
        <dbReference type="SAM" id="MobiDB-lite"/>
    </source>
</evidence>
<gene>
    <name evidence="3" type="ORF">THAPSDRAFT_9495</name>
</gene>
<feature type="transmembrane region" description="Helical" evidence="2">
    <location>
        <begin position="263"/>
        <end position="286"/>
    </location>
</feature>
<dbReference type="KEGG" id="tps:THAPSDRAFT_9495"/>
<keyword evidence="2" id="KW-0472">Membrane</keyword>
<organism evidence="3 4">
    <name type="scientific">Thalassiosira pseudonana</name>
    <name type="common">Marine diatom</name>
    <name type="synonym">Cyclotella nana</name>
    <dbReference type="NCBI Taxonomy" id="35128"/>
    <lineage>
        <taxon>Eukaryota</taxon>
        <taxon>Sar</taxon>
        <taxon>Stramenopiles</taxon>
        <taxon>Ochrophyta</taxon>
        <taxon>Bacillariophyta</taxon>
        <taxon>Coscinodiscophyceae</taxon>
        <taxon>Thalassiosirophycidae</taxon>
        <taxon>Thalassiosirales</taxon>
        <taxon>Thalassiosiraceae</taxon>
        <taxon>Thalassiosira</taxon>
    </lineage>
</organism>
<dbReference type="HOGENOM" id="CLU_388593_0_0_1"/>
<dbReference type="EMBL" id="CM000648">
    <property type="protein sequence ID" value="EED89319.1"/>
    <property type="molecule type" value="Genomic_DNA"/>
</dbReference>
<evidence type="ECO:0000256" key="2">
    <source>
        <dbReference type="SAM" id="Phobius"/>
    </source>
</evidence>
<feature type="compositionally biased region" description="Polar residues" evidence="1">
    <location>
        <begin position="652"/>
        <end position="663"/>
    </location>
</feature>
<dbReference type="OMA" id="ISSICHR"/>
<sequence>MAGRCVKFCNAEKGGKETPSRTSQTLPLLVQCCVQRVNHPPPAKKCFLSYRRHITNMKLHLLLLSISSICHRCNGDDASVSIAISPIVLQLQSSSDTTAWTPDDLDVVALAAEKYIDGNNLLELALERTLNADLQYDGVEFKASSNEQRRLILRSRLVTSSLANDVVLEGSVKLLAAQDINPLDDGIPTEAELTDVVMKLFRNGEQLFVKKLGVTANKEGASEWLMTVTGYDALRLNGVSGGDVNTLQGSQVNSDEGGNSSNIFIIIGIVGAAVSFLLLIGGLCYAKKVYSKDGNHQSGGQLLNTPQKSSKPSFSMTGSPSSRNSPAKSAQSVPPPPPVYDDNHEDHEDQMSDDESNANFMLARAALGNPASPSRPKGSASVASNTNTFADDMSYAFSVEVDSVAAATKMTTDDDVIAGGVSSFQNDRGGTFQWNEDGTKMVYIPAEDSDASKMQNGFVYDDAKKKWVVAEKNVSFQSAVHSGEASSSIMTPPRRIQRTRTEDSGVTGVSEFTYDDVALDFAKRMRSDESSTYPSSPRTPGAEEEGVEVMAESAMDFMMDDDSTAFGSIMTGMTGYTNQDSLIPPPPPADPFVTSQRAPSHLSSDEPGRIPHITRIGEDTPFDEDIPFDERPKKVDASTNLRIPRVMDLDDMSNSDGSQSSQEVLDDLNHLSQFMIQRKRSSKSTGSRTKGSFGSSGNSGRSKGQSKSRGW</sequence>
<dbReference type="Proteomes" id="UP000001449">
    <property type="component" value="Chromosome 13"/>
</dbReference>
<feature type="region of interest" description="Disordered" evidence="1">
    <location>
        <begin position="578"/>
        <end position="711"/>
    </location>
</feature>
<evidence type="ECO:0000313" key="3">
    <source>
        <dbReference type="EMBL" id="EED89319.1"/>
    </source>
</evidence>
<dbReference type="PaxDb" id="35128-Thaps9495"/>
<feature type="compositionally biased region" description="Polar residues" evidence="1">
    <location>
        <begin position="593"/>
        <end position="602"/>
    </location>
</feature>
<dbReference type="eggNOG" id="ENOG502R25Z">
    <property type="taxonomic scope" value="Eukaryota"/>
</dbReference>
<feature type="region of interest" description="Disordered" evidence="1">
    <location>
        <begin position="295"/>
        <end position="354"/>
    </location>
</feature>
<feature type="region of interest" description="Disordered" evidence="1">
    <location>
        <begin position="526"/>
        <end position="545"/>
    </location>
</feature>
<reference evidence="3 4" key="1">
    <citation type="journal article" date="2004" name="Science">
        <title>The genome of the diatom Thalassiosira pseudonana: ecology, evolution, and metabolism.</title>
        <authorList>
            <person name="Armbrust E.V."/>
            <person name="Berges J.A."/>
            <person name="Bowler C."/>
            <person name="Green B.R."/>
            <person name="Martinez D."/>
            <person name="Putnam N.H."/>
            <person name="Zhou S."/>
            <person name="Allen A.E."/>
            <person name="Apt K.E."/>
            <person name="Bechner M."/>
            <person name="Brzezinski M.A."/>
            <person name="Chaal B.K."/>
            <person name="Chiovitti A."/>
            <person name="Davis A.K."/>
            <person name="Demarest M.S."/>
            <person name="Detter J.C."/>
            <person name="Glavina T."/>
            <person name="Goodstein D."/>
            <person name="Hadi M.Z."/>
            <person name="Hellsten U."/>
            <person name="Hildebrand M."/>
            <person name="Jenkins B.D."/>
            <person name="Jurka J."/>
            <person name="Kapitonov V.V."/>
            <person name="Kroger N."/>
            <person name="Lau W.W."/>
            <person name="Lane T.W."/>
            <person name="Larimer F.W."/>
            <person name="Lippmeier J.C."/>
            <person name="Lucas S."/>
            <person name="Medina M."/>
            <person name="Montsant A."/>
            <person name="Obornik M."/>
            <person name="Parker M.S."/>
            <person name="Palenik B."/>
            <person name="Pazour G.J."/>
            <person name="Richardson P.M."/>
            <person name="Rynearson T.A."/>
            <person name="Saito M.A."/>
            <person name="Schwartz D.C."/>
            <person name="Thamatrakoln K."/>
            <person name="Valentin K."/>
            <person name="Vardi A."/>
            <person name="Wilkerson F.P."/>
            <person name="Rokhsar D.S."/>
        </authorList>
    </citation>
    <scope>NUCLEOTIDE SEQUENCE [LARGE SCALE GENOMIC DNA]</scope>
    <source>
        <strain evidence="3 4">CCMP1335</strain>
    </source>
</reference>
<accession>B8CBH4</accession>
<evidence type="ECO:0000313" key="4">
    <source>
        <dbReference type="Proteomes" id="UP000001449"/>
    </source>
</evidence>
<dbReference type="InParanoid" id="B8CBH4"/>
<feature type="compositionally biased region" description="Polar residues" evidence="1">
    <location>
        <begin position="296"/>
        <end position="332"/>
    </location>
</feature>